<proteinExistence type="predicted"/>
<dbReference type="InterPro" id="IPR000569">
    <property type="entry name" value="HECT_dom"/>
</dbReference>
<evidence type="ECO:0000259" key="6">
    <source>
        <dbReference type="PROSITE" id="PS50237"/>
    </source>
</evidence>
<dbReference type="PANTHER" id="PTHR45700:SF3">
    <property type="entry name" value="UBIQUITIN-PROTEIN LIGASE E3B"/>
    <property type="match status" value="1"/>
</dbReference>
<dbReference type="Pfam" id="PF00632">
    <property type="entry name" value="HECT"/>
    <property type="match status" value="1"/>
</dbReference>
<sequence length="160" mass="18300">MIVRNFAFVYPHPLPFSPPSLPNSPPSQRHHTRYHGGYHNNHKVINWLWDVVDNDLNLEEKGLFLKFVTSCSKPPLMGFAHMEPPFSIRCVEVSDDQDTGDTVGSVLKGFFNIKKKDSVWLLPTSSTCFNLLKLPNYPKKSILRDKLRYAIHSNSGFENS</sequence>
<dbReference type="Gene3D" id="3.30.2410.10">
    <property type="entry name" value="Hect, E3 ligase catalytic domain"/>
    <property type="match status" value="1"/>
</dbReference>
<dbReference type="PANTHER" id="PTHR45700">
    <property type="entry name" value="UBIQUITIN-PROTEIN LIGASE E3C"/>
    <property type="match status" value="1"/>
</dbReference>
<evidence type="ECO:0000256" key="3">
    <source>
        <dbReference type="ARBA" id="ARBA00022679"/>
    </source>
</evidence>
<evidence type="ECO:0000256" key="5">
    <source>
        <dbReference type="PROSITE-ProRule" id="PRU00104"/>
    </source>
</evidence>
<keyword evidence="3" id="KW-0808">Transferase</keyword>
<feature type="active site" description="Glycyl thioester intermediate" evidence="5">
    <location>
        <position position="128"/>
    </location>
</feature>
<gene>
    <name evidence="8" type="primary">LOC101848116</name>
</gene>
<accession>A0ABM0JS78</accession>
<protein>
    <recommendedName>
        <fullName evidence="2">HECT-type E3 ubiquitin transferase</fullName>
        <ecNumber evidence="2">2.3.2.26</ecNumber>
    </recommendedName>
</protein>
<dbReference type="SUPFAM" id="SSF56204">
    <property type="entry name" value="Hect, E3 ligase catalytic domain"/>
    <property type="match status" value="1"/>
</dbReference>
<comment type="catalytic activity">
    <reaction evidence="1">
        <text>S-ubiquitinyl-[E2 ubiquitin-conjugating enzyme]-L-cysteine + [acceptor protein]-L-lysine = [E2 ubiquitin-conjugating enzyme]-L-cysteine + N(6)-ubiquitinyl-[acceptor protein]-L-lysine.</text>
        <dbReference type="EC" id="2.3.2.26"/>
    </reaction>
</comment>
<evidence type="ECO:0000313" key="8">
    <source>
        <dbReference type="RefSeq" id="XP_005100317.1"/>
    </source>
</evidence>
<feature type="domain" description="HECT" evidence="6">
    <location>
        <begin position="29"/>
        <end position="160"/>
    </location>
</feature>
<evidence type="ECO:0000256" key="2">
    <source>
        <dbReference type="ARBA" id="ARBA00012485"/>
    </source>
</evidence>
<dbReference type="GO" id="GO:0016874">
    <property type="term" value="F:ligase activity"/>
    <property type="evidence" value="ECO:0007669"/>
    <property type="project" value="UniProtKB-KW"/>
</dbReference>
<name>A0ABM0JS78_APLCA</name>
<dbReference type="EC" id="2.3.2.26" evidence="2"/>
<dbReference type="PROSITE" id="PS50237">
    <property type="entry name" value="HECT"/>
    <property type="match status" value="1"/>
</dbReference>
<dbReference type="RefSeq" id="XP_005100317.1">
    <property type="nucleotide sequence ID" value="XM_005100260.2"/>
</dbReference>
<dbReference type="InterPro" id="IPR035983">
    <property type="entry name" value="Hect_E3_ubiquitin_ligase"/>
</dbReference>
<organism evidence="7 8">
    <name type="scientific">Aplysia californica</name>
    <name type="common">California sea hare</name>
    <dbReference type="NCBI Taxonomy" id="6500"/>
    <lineage>
        <taxon>Eukaryota</taxon>
        <taxon>Metazoa</taxon>
        <taxon>Spiralia</taxon>
        <taxon>Lophotrochozoa</taxon>
        <taxon>Mollusca</taxon>
        <taxon>Gastropoda</taxon>
        <taxon>Heterobranchia</taxon>
        <taxon>Euthyneura</taxon>
        <taxon>Tectipleura</taxon>
        <taxon>Aplysiida</taxon>
        <taxon>Aplysioidea</taxon>
        <taxon>Aplysiidae</taxon>
        <taxon>Aplysia</taxon>
    </lineage>
</organism>
<evidence type="ECO:0000256" key="4">
    <source>
        <dbReference type="ARBA" id="ARBA00022786"/>
    </source>
</evidence>
<evidence type="ECO:0000256" key="1">
    <source>
        <dbReference type="ARBA" id="ARBA00000885"/>
    </source>
</evidence>
<keyword evidence="4 5" id="KW-0833">Ubl conjugation pathway</keyword>
<dbReference type="InterPro" id="IPR044611">
    <property type="entry name" value="E3A/B/C-like"/>
</dbReference>
<keyword evidence="8" id="KW-0436">Ligase</keyword>
<evidence type="ECO:0000313" key="7">
    <source>
        <dbReference type="Proteomes" id="UP000694888"/>
    </source>
</evidence>
<reference evidence="8" key="1">
    <citation type="submission" date="2025-08" db="UniProtKB">
        <authorList>
            <consortium name="RefSeq"/>
        </authorList>
    </citation>
    <scope>IDENTIFICATION</scope>
</reference>
<keyword evidence="7" id="KW-1185">Reference proteome</keyword>
<dbReference type="Proteomes" id="UP000694888">
    <property type="component" value="Unplaced"/>
</dbReference>
<dbReference type="GeneID" id="101848116"/>